<dbReference type="PANTHER" id="PTHR33741:SF5">
    <property type="entry name" value="TRANSMEMBRANE PROTEIN DDB_G0269096-RELATED"/>
    <property type="match status" value="1"/>
</dbReference>
<feature type="transmembrane region" description="Helical" evidence="2">
    <location>
        <begin position="137"/>
        <end position="158"/>
    </location>
</feature>
<organism evidence="4 5">
    <name type="scientific">Marasmius crinis-equi</name>
    <dbReference type="NCBI Taxonomy" id="585013"/>
    <lineage>
        <taxon>Eukaryota</taxon>
        <taxon>Fungi</taxon>
        <taxon>Dikarya</taxon>
        <taxon>Basidiomycota</taxon>
        <taxon>Agaricomycotina</taxon>
        <taxon>Agaricomycetes</taxon>
        <taxon>Agaricomycetidae</taxon>
        <taxon>Agaricales</taxon>
        <taxon>Marasmiineae</taxon>
        <taxon>Marasmiaceae</taxon>
        <taxon>Marasmius</taxon>
    </lineage>
</organism>
<feature type="region of interest" description="Disordered" evidence="1">
    <location>
        <begin position="231"/>
        <end position="256"/>
    </location>
</feature>
<feature type="transmembrane region" description="Helical" evidence="2">
    <location>
        <begin position="108"/>
        <end position="125"/>
    </location>
</feature>
<keyword evidence="2" id="KW-0472">Membrane</keyword>
<sequence>MVSQTFKNCARGCYRITHTNWASRLPTWLSRWTGYRATSPPPTPQYIVWIWSFIGAFGGISVQEAVFTYSRYFTNKEVPSIVASFGATAVLIYGAIDSPLAQPRALFGGHFIGALVGVSITKLFLRMGLADYLDAYQWLAGSLSTATALVLMQMTKTVHPPAGATALLAAVNEDVRELGWYFLGLAMLSASLAFAVALLTNNIQRRWPVWWIAPGPPPGPILPVTAEPKQIESSNASFATPHNESGTTIEGRPTSV</sequence>
<protein>
    <recommendedName>
        <fullName evidence="3">HPP transmembrane region domain-containing protein</fullName>
    </recommendedName>
</protein>
<keyword evidence="2" id="KW-0812">Transmembrane</keyword>
<evidence type="ECO:0000256" key="1">
    <source>
        <dbReference type="SAM" id="MobiDB-lite"/>
    </source>
</evidence>
<dbReference type="Proteomes" id="UP001465976">
    <property type="component" value="Unassembled WGS sequence"/>
</dbReference>
<feature type="domain" description="HPP transmembrane region" evidence="3">
    <location>
        <begin position="42"/>
        <end position="208"/>
    </location>
</feature>
<dbReference type="PANTHER" id="PTHR33741">
    <property type="entry name" value="TRANSMEMBRANE PROTEIN DDB_G0269096-RELATED"/>
    <property type="match status" value="1"/>
</dbReference>
<name>A0ABR3FRD5_9AGAR</name>
<feature type="transmembrane region" description="Helical" evidence="2">
    <location>
        <begin position="78"/>
        <end position="96"/>
    </location>
</feature>
<evidence type="ECO:0000259" key="3">
    <source>
        <dbReference type="Pfam" id="PF04982"/>
    </source>
</evidence>
<feature type="transmembrane region" description="Helical" evidence="2">
    <location>
        <begin position="46"/>
        <end position="66"/>
    </location>
</feature>
<comment type="caution">
    <text evidence="4">The sequence shown here is derived from an EMBL/GenBank/DDBJ whole genome shotgun (WGS) entry which is preliminary data.</text>
</comment>
<dbReference type="Pfam" id="PF04982">
    <property type="entry name" value="TM_HPP"/>
    <property type="match status" value="1"/>
</dbReference>
<reference evidence="4 5" key="1">
    <citation type="submission" date="2024-02" db="EMBL/GenBank/DDBJ databases">
        <title>A draft genome for the cacao thread blight pathogen Marasmius crinis-equi.</title>
        <authorList>
            <person name="Cohen S.P."/>
            <person name="Baruah I.K."/>
            <person name="Amoako-Attah I."/>
            <person name="Bukari Y."/>
            <person name="Meinhardt L.W."/>
            <person name="Bailey B.A."/>
        </authorList>
    </citation>
    <scope>NUCLEOTIDE SEQUENCE [LARGE SCALE GENOMIC DNA]</scope>
    <source>
        <strain evidence="4 5">GH-76</strain>
    </source>
</reference>
<proteinExistence type="predicted"/>
<dbReference type="EMBL" id="JBAHYK010000124">
    <property type="protein sequence ID" value="KAL0578007.1"/>
    <property type="molecule type" value="Genomic_DNA"/>
</dbReference>
<evidence type="ECO:0000256" key="2">
    <source>
        <dbReference type="SAM" id="Phobius"/>
    </source>
</evidence>
<dbReference type="InterPro" id="IPR007065">
    <property type="entry name" value="HPP"/>
</dbReference>
<gene>
    <name evidence="4" type="ORF">V5O48_003988</name>
</gene>
<keyword evidence="2" id="KW-1133">Transmembrane helix</keyword>
<dbReference type="InterPro" id="IPR058581">
    <property type="entry name" value="TM_HPP"/>
</dbReference>
<evidence type="ECO:0000313" key="5">
    <source>
        <dbReference type="Proteomes" id="UP001465976"/>
    </source>
</evidence>
<accession>A0ABR3FRD5</accession>
<keyword evidence="5" id="KW-1185">Reference proteome</keyword>
<feature type="transmembrane region" description="Helical" evidence="2">
    <location>
        <begin position="178"/>
        <end position="199"/>
    </location>
</feature>
<evidence type="ECO:0000313" key="4">
    <source>
        <dbReference type="EMBL" id="KAL0578007.1"/>
    </source>
</evidence>